<feature type="transmembrane region" description="Helical" evidence="1">
    <location>
        <begin position="112"/>
        <end position="130"/>
    </location>
</feature>
<accession>M1P648</accession>
<name>M1P648_9CORY</name>
<evidence type="ECO:0000256" key="1">
    <source>
        <dbReference type="SAM" id="Phobius"/>
    </source>
</evidence>
<evidence type="ECO:0000313" key="3">
    <source>
        <dbReference type="Proteomes" id="UP000011723"/>
    </source>
</evidence>
<keyword evidence="1" id="KW-1133">Transmembrane helix</keyword>
<dbReference type="OrthoDB" id="4410789at2"/>
<feature type="transmembrane region" description="Helical" evidence="1">
    <location>
        <begin position="21"/>
        <end position="46"/>
    </location>
</feature>
<dbReference type="PATRIC" id="fig|1121362.3.peg.1122"/>
<protein>
    <recommendedName>
        <fullName evidence="4">Integral membrane protein</fullName>
    </recommendedName>
</protein>
<organism evidence="2 3">
    <name type="scientific">Corynebacterium halotolerans YIM 70093 = DSM 44683</name>
    <dbReference type="NCBI Taxonomy" id="1121362"/>
    <lineage>
        <taxon>Bacteria</taxon>
        <taxon>Bacillati</taxon>
        <taxon>Actinomycetota</taxon>
        <taxon>Actinomycetes</taxon>
        <taxon>Mycobacteriales</taxon>
        <taxon>Corynebacteriaceae</taxon>
        <taxon>Corynebacterium</taxon>
    </lineage>
</organism>
<keyword evidence="1" id="KW-0812">Transmembrane</keyword>
<keyword evidence="3" id="KW-1185">Reference proteome</keyword>
<dbReference type="STRING" id="1121362.A605_05575"/>
<dbReference type="AlphaFoldDB" id="M1P648"/>
<feature type="transmembrane region" description="Helical" evidence="1">
    <location>
        <begin position="80"/>
        <end position="100"/>
    </location>
</feature>
<dbReference type="KEGG" id="chn:A605_05575"/>
<dbReference type="eggNOG" id="ENOG503330Y">
    <property type="taxonomic scope" value="Bacteria"/>
</dbReference>
<dbReference type="EMBL" id="CP003697">
    <property type="protein sequence ID" value="AGF72121.1"/>
    <property type="molecule type" value="Genomic_DNA"/>
</dbReference>
<sequence>MGEKTRSFIRTDFSRGEAVAGLVWLSLGALLSVLLEIVYLGTWLTLPGGTRIAFPYTIVLAFFFTMVLTRTAKLWTPNPWVAAIPVYVWVAGYLILAFAVGVTGDQLVGSNIRAVLLFVAGITGGVWPLGNGK</sequence>
<dbReference type="HOGENOM" id="CLU_133686_0_0_11"/>
<evidence type="ECO:0000313" key="2">
    <source>
        <dbReference type="EMBL" id="AGF72121.1"/>
    </source>
</evidence>
<evidence type="ECO:0008006" key="4">
    <source>
        <dbReference type="Google" id="ProtNLM"/>
    </source>
</evidence>
<proteinExistence type="predicted"/>
<dbReference type="RefSeq" id="WP_015400540.1">
    <property type="nucleotide sequence ID" value="NC_020302.1"/>
</dbReference>
<gene>
    <name evidence="2" type="ORF">A605_05575</name>
</gene>
<keyword evidence="1" id="KW-0472">Membrane</keyword>
<dbReference type="Proteomes" id="UP000011723">
    <property type="component" value="Chromosome"/>
</dbReference>
<reference evidence="2 3" key="1">
    <citation type="journal article" date="2012" name="Stand. Genomic Sci.">
        <title>Genome sequence of the halotolerant bacterium Corynebacterium halotolerans type strain YIM 70093(T) (= DSM 44683(T)).</title>
        <authorList>
            <person name="Ruckert C."/>
            <person name="Albersmeier A."/>
            <person name="Al-Dilaimi A."/>
            <person name="Niehaus K."/>
            <person name="Szczepanowski R."/>
            <person name="Kalinowski J."/>
        </authorList>
    </citation>
    <scope>NUCLEOTIDE SEQUENCE [LARGE SCALE GENOMIC DNA]</scope>
    <source>
        <strain evidence="2">YIM 70093</strain>
    </source>
</reference>
<feature type="transmembrane region" description="Helical" evidence="1">
    <location>
        <begin position="52"/>
        <end position="68"/>
    </location>
</feature>